<dbReference type="AlphaFoldDB" id="K9W1R0"/>
<accession>K9W1R0</accession>
<dbReference type="NCBIfam" id="NF005559">
    <property type="entry name" value="PRK07231.1"/>
    <property type="match status" value="1"/>
</dbReference>
<protein>
    <submittedName>
        <fullName evidence="3">3-oxoacyl-(Acyl-carrier-protein) reductase</fullName>
        <ecNumber evidence="3">1.1.1.100</ecNumber>
    </submittedName>
</protein>
<proteinExistence type="inferred from homology"/>
<evidence type="ECO:0000313" key="3">
    <source>
        <dbReference type="EMBL" id="AFZ13365.1"/>
    </source>
</evidence>
<dbReference type="HOGENOM" id="CLU_010194_1_0_3"/>
<dbReference type="InterPro" id="IPR036291">
    <property type="entry name" value="NAD(P)-bd_dom_sf"/>
</dbReference>
<keyword evidence="4" id="KW-1185">Reference proteome</keyword>
<evidence type="ECO:0000313" key="4">
    <source>
        <dbReference type="Proteomes" id="UP000010472"/>
    </source>
</evidence>
<gene>
    <name evidence="3" type="ORF">Cri9333_2499</name>
</gene>
<dbReference type="InterPro" id="IPR002347">
    <property type="entry name" value="SDR_fam"/>
</dbReference>
<dbReference type="EMBL" id="CP003620">
    <property type="protein sequence ID" value="AFZ13365.1"/>
    <property type="molecule type" value="Genomic_DNA"/>
</dbReference>
<reference evidence="3 4" key="1">
    <citation type="submission" date="2012-06" db="EMBL/GenBank/DDBJ databases">
        <title>Finished chromosome of genome of Crinalium epipsammum PCC 9333.</title>
        <authorList>
            <consortium name="US DOE Joint Genome Institute"/>
            <person name="Gugger M."/>
            <person name="Coursin T."/>
            <person name="Rippka R."/>
            <person name="Tandeau De Marsac N."/>
            <person name="Huntemann M."/>
            <person name="Wei C.-L."/>
            <person name="Han J."/>
            <person name="Detter J.C."/>
            <person name="Han C."/>
            <person name="Tapia R."/>
            <person name="Davenport K."/>
            <person name="Daligault H."/>
            <person name="Erkkila T."/>
            <person name="Gu W."/>
            <person name="Munk A.C.C."/>
            <person name="Teshima H."/>
            <person name="Xu Y."/>
            <person name="Chain P."/>
            <person name="Chen A."/>
            <person name="Krypides N."/>
            <person name="Mavromatis K."/>
            <person name="Markowitz V."/>
            <person name="Szeto E."/>
            <person name="Ivanova N."/>
            <person name="Mikhailova N."/>
            <person name="Ovchinnikova G."/>
            <person name="Pagani I."/>
            <person name="Pati A."/>
            <person name="Goodwin L."/>
            <person name="Peters L."/>
            <person name="Pitluck S."/>
            <person name="Woyke T."/>
            <person name="Kerfeld C."/>
        </authorList>
    </citation>
    <scope>NUCLEOTIDE SEQUENCE [LARGE SCALE GENOMIC DNA]</scope>
    <source>
        <strain evidence="3 4">PCC 9333</strain>
    </source>
</reference>
<dbReference type="Proteomes" id="UP000010472">
    <property type="component" value="Chromosome"/>
</dbReference>
<dbReference type="eggNOG" id="COG1028">
    <property type="taxonomic scope" value="Bacteria"/>
</dbReference>
<dbReference type="GO" id="GO:0004316">
    <property type="term" value="F:3-oxoacyl-[acyl-carrier-protein] reductase (NADPH) activity"/>
    <property type="evidence" value="ECO:0007669"/>
    <property type="project" value="UniProtKB-EC"/>
</dbReference>
<dbReference type="PANTHER" id="PTHR42760">
    <property type="entry name" value="SHORT-CHAIN DEHYDROGENASES/REDUCTASES FAMILY MEMBER"/>
    <property type="match status" value="1"/>
</dbReference>
<dbReference type="InterPro" id="IPR020904">
    <property type="entry name" value="Sc_DH/Rdtase_CS"/>
</dbReference>
<dbReference type="PRINTS" id="PR00081">
    <property type="entry name" value="GDHRDH"/>
</dbReference>
<dbReference type="PATRIC" id="fig|1173022.3.peg.2701"/>
<name>K9W1R0_9CYAN</name>
<dbReference type="EC" id="1.1.1.100" evidence="3"/>
<dbReference type="PROSITE" id="PS00061">
    <property type="entry name" value="ADH_SHORT"/>
    <property type="match status" value="1"/>
</dbReference>
<evidence type="ECO:0000256" key="1">
    <source>
        <dbReference type="ARBA" id="ARBA00006484"/>
    </source>
</evidence>
<dbReference type="STRING" id="1173022.Cri9333_2499"/>
<dbReference type="PRINTS" id="PR00080">
    <property type="entry name" value="SDRFAMILY"/>
</dbReference>
<dbReference type="Pfam" id="PF13561">
    <property type="entry name" value="adh_short_C2"/>
    <property type="match status" value="1"/>
</dbReference>
<evidence type="ECO:0000256" key="2">
    <source>
        <dbReference type="ARBA" id="ARBA00023002"/>
    </source>
</evidence>
<dbReference type="KEGG" id="cep:Cri9333_2499"/>
<dbReference type="Gene3D" id="3.40.50.720">
    <property type="entry name" value="NAD(P)-binding Rossmann-like Domain"/>
    <property type="match status" value="1"/>
</dbReference>
<comment type="similarity">
    <text evidence="1">Belongs to the short-chain dehydrogenases/reductases (SDR) family.</text>
</comment>
<dbReference type="FunFam" id="3.40.50.720:FF:000084">
    <property type="entry name" value="Short-chain dehydrogenase reductase"/>
    <property type="match status" value="1"/>
</dbReference>
<organism evidence="3 4">
    <name type="scientific">Crinalium epipsammum PCC 9333</name>
    <dbReference type="NCBI Taxonomy" id="1173022"/>
    <lineage>
        <taxon>Bacteria</taxon>
        <taxon>Bacillati</taxon>
        <taxon>Cyanobacteriota</taxon>
        <taxon>Cyanophyceae</taxon>
        <taxon>Gomontiellales</taxon>
        <taxon>Gomontiellaceae</taxon>
        <taxon>Crinalium</taxon>
    </lineage>
</organism>
<dbReference type="OrthoDB" id="9803333at2"/>
<sequence>MRRVQNKVALITGGASGIGKATAKLLAREGAVVVFTDLSERDITSVSTEIGSSAIFCKHDVTNSQQWEDVIKLIGDRFHKLDILVNCAGIAGINAAQDPENATLDTWRQVMNVNMEGVFLGCQHAIPLMKATGGSIVNISSYAAIIGTPLAVAYGASKAGVRQFSKSVALYCAQQGYKIRCNCILPGAILTPMWEGFLGSGEERNQRSEQITKQIPLGVWGEPEDVAYAVLYFASDESKFITGAELVIDGGQSVG</sequence>
<dbReference type="SUPFAM" id="SSF51735">
    <property type="entry name" value="NAD(P)-binding Rossmann-fold domains"/>
    <property type="match status" value="1"/>
</dbReference>
<keyword evidence="2 3" id="KW-0560">Oxidoreductase</keyword>
<dbReference type="RefSeq" id="WP_015203479.1">
    <property type="nucleotide sequence ID" value="NC_019753.1"/>
</dbReference>